<protein>
    <recommendedName>
        <fullName evidence="4">Phage virion morphogenesis protein</fullName>
    </recommendedName>
</protein>
<keyword evidence="3" id="KW-1185">Reference proteome</keyword>
<evidence type="ECO:0000256" key="1">
    <source>
        <dbReference type="SAM" id="MobiDB-lite"/>
    </source>
</evidence>
<evidence type="ECO:0000313" key="2">
    <source>
        <dbReference type="EMBL" id="GMM59803.1"/>
    </source>
</evidence>
<evidence type="ECO:0008006" key="4">
    <source>
        <dbReference type="Google" id="ProtNLM"/>
    </source>
</evidence>
<organism evidence="2 3">
    <name type="scientific">Novosphingobium pituita</name>
    <dbReference type="NCBI Taxonomy" id="3056842"/>
    <lineage>
        <taxon>Bacteria</taxon>
        <taxon>Pseudomonadati</taxon>
        <taxon>Pseudomonadota</taxon>
        <taxon>Alphaproteobacteria</taxon>
        <taxon>Sphingomonadales</taxon>
        <taxon>Sphingomonadaceae</taxon>
        <taxon>Novosphingobium</taxon>
    </lineage>
</organism>
<dbReference type="InterPro" id="IPR006522">
    <property type="entry name" value="Phage_virion_morphogenesis"/>
</dbReference>
<feature type="region of interest" description="Disordered" evidence="1">
    <location>
        <begin position="44"/>
        <end position="63"/>
    </location>
</feature>
<comment type="caution">
    <text evidence="2">The sequence shown here is derived from an EMBL/GenBank/DDBJ whole genome shotgun (WGS) entry which is preliminary data.</text>
</comment>
<dbReference type="EMBL" id="BTFW01000001">
    <property type="protein sequence ID" value="GMM59803.1"/>
    <property type="molecule type" value="Genomic_DNA"/>
</dbReference>
<dbReference type="RefSeq" id="WP_317973642.1">
    <property type="nucleotide sequence ID" value="NZ_BTFW01000001.1"/>
</dbReference>
<dbReference type="Proteomes" id="UP001187221">
    <property type="component" value="Unassembled WGS sequence"/>
</dbReference>
<dbReference type="Pfam" id="PF05069">
    <property type="entry name" value="Phage_tail_S"/>
    <property type="match status" value="2"/>
</dbReference>
<reference evidence="2 3" key="1">
    <citation type="submission" date="2023-06" db="EMBL/GenBank/DDBJ databases">
        <title>Draft genome sequence of Novosphingobium sp. strain IK01.</title>
        <authorList>
            <person name="Hatamoto M."/>
            <person name="Ikarashi T."/>
            <person name="Yamaguchi T."/>
        </authorList>
    </citation>
    <scope>NUCLEOTIDE SEQUENCE [LARGE SCALE GENOMIC DNA]</scope>
    <source>
        <strain evidence="2 3">IK01</strain>
    </source>
</reference>
<sequence>MTGDDLAEIERLAGALLRNLSAGQRRKLLRKMARDLAASQRQRIAAQHQPDGSAFAPRKQKAQPVTGRGAACFLYPAGGSGPPRRVIMKSFTWGTGRSMTGFDIEAGGIRTFEFAKVVQWLPVPPEYRNRTSGRLRRRGSLRRKAMFRKLASARYLKAQADDQGFWVGFSGKVSQIASIHQNGLRDKPSLRTRAIEYPRRELLGTTPTDREHLLDLLYEQLADT</sequence>
<evidence type="ECO:0000313" key="3">
    <source>
        <dbReference type="Proteomes" id="UP001187221"/>
    </source>
</evidence>
<gene>
    <name evidence="2" type="ORF">NUTIK01_05800</name>
</gene>
<accession>A0ABQ6P3I3</accession>
<dbReference type="NCBIfam" id="TIGR01635">
    <property type="entry name" value="tail_comp_S"/>
    <property type="match status" value="2"/>
</dbReference>
<proteinExistence type="predicted"/>
<name>A0ABQ6P3I3_9SPHN</name>